<dbReference type="EMBL" id="NIDE01000002">
    <property type="protein sequence ID" value="OWK45464.1"/>
    <property type="molecule type" value="Genomic_DNA"/>
</dbReference>
<evidence type="ECO:0000313" key="4">
    <source>
        <dbReference type="Proteomes" id="UP000214646"/>
    </source>
</evidence>
<dbReference type="InterPro" id="IPR001680">
    <property type="entry name" value="WD40_rpt"/>
</dbReference>
<dbReference type="SUPFAM" id="SSF50969">
    <property type="entry name" value="YVTN repeat-like/Quinoprotein amine dehydrogenase"/>
    <property type="match status" value="1"/>
</dbReference>
<dbReference type="Pfam" id="PF00400">
    <property type="entry name" value="WD40"/>
    <property type="match status" value="2"/>
</dbReference>
<dbReference type="AlphaFoldDB" id="A0A225E0Y3"/>
<organism evidence="3 4">
    <name type="scientific">Fimbriiglobus ruber</name>
    <dbReference type="NCBI Taxonomy" id="1908690"/>
    <lineage>
        <taxon>Bacteria</taxon>
        <taxon>Pseudomonadati</taxon>
        <taxon>Planctomycetota</taxon>
        <taxon>Planctomycetia</taxon>
        <taxon>Gemmatales</taxon>
        <taxon>Gemmataceae</taxon>
        <taxon>Fimbriiglobus</taxon>
    </lineage>
</organism>
<evidence type="ECO:0000256" key="1">
    <source>
        <dbReference type="SAM" id="MobiDB-lite"/>
    </source>
</evidence>
<dbReference type="PANTHER" id="PTHR47197:SF3">
    <property type="entry name" value="DIHYDRO-HEME D1 DEHYDROGENASE"/>
    <property type="match status" value="1"/>
</dbReference>
<dbReference type="PANTHER" id="PTHR47197">
    <property type="entry name" value="PROTEIN NIRF"/>
    <property type="match status" value="1"/>
</dbReference>
<comment type="caution">
    <text evidence="3">The sequence shown here is derived from an EMBL/GenBank/DDBJ whole genome shotgun (WGS) entry which is preliminary data.</text>
</comment>
<feature type="region of interest" description="Disordered" evidence="1">
    <location>
        <begin position="437"/>
        <end position="457"/>
    </location>
</feature>
<feature type="chain" id="PRO_5012397998" evidence="2">
    <location>
        <begin position="21"/>
        <end position="733"/>
    </location>
</feature>
<protein>
    <submittedName>
        <fullName evidence="3">WD-repeat protein</fullName>
    </submittedName>
</protein>
<dbReference type="InterPro" id="IPR011044">
    <property type="entry name" value="Quino_amine_DH_bsu"/>
</dbReference>
<dbReference type="InterPro" id="IPR051200">
    <property type="entry name" value="Host-pathogen_enzymatic-act"/>
</dbReference>
<dbReference type="Proteomes" id="UP000214646">
    <property type="component" value="Unassembled WGS sequence"/>
</dbReference>
<dbReference type="Gene3D" id="2.130.10.10">
    <property type="entry name" value="YVTN repeat-like/Quinoprotein amine dehydrogenase"/>
    <property type="match status" value="2"/>
</dbReference>
<dbReference type="OrthoDB" id="272566at2"/>
<accession>A0A225E0Y3</accession>
<dbReference type="InterPro" id="IPR015943">
    <property type="entry name" value="WD40/YVTN_repeat-like_dom_sf"/>
</dbReference>
<dbReference type="RefSeq" id="WP_088253194.1">
    <property type="nucleotide sequence ID" value="NZ_NIDE01000002.1"/>
</dbReference>
<sequence length="733" mass="78652">MFRPILIALGLVLSACALHAADPLKFERVLKKEPAYQTKTPKYALLAFGPAATDRVWLVWDGDALYVDRNGDGDLTEPGERVAASKPKAGWVREEGHTFEVGDLRVGGRAHKALNILLMPVATIGRGALVGRVDASAILAKDPKALAAYLTIEVEVPGIKGGASGGRVQYLAGPVDLDGVLQFADKLASAPVVHFGGPLQVSFCADRPTMRVDRGSEFVLAVGTPGSGPGTTAYLSYEDTIPKAACPVAEITFQPAKAGDPLVKEKIVLTERCCGANFYDRVRTAAGAGPGTADVTLSFPDWREGDVASSTHNLTVLPGRPGAKVEPAEPNLMTSLVYPNRKAVVRTVAFSPDGRRLCASSDSADVVQVWDWAAKKALHTIELPPSRPRNKHVTLAPDWKTLYVPVERLSILNVERDGKGVTKVAAEGEIHSWDLTSGKENEPIRSPADTSPRGAWVSPDGRFLASQEAAGYEAGQKLRSAAVVRNLETGKLWKLDGSVDSAFSPDSQLIGVSRFDLGDPVAPPVIKLVDVASGRERAKLEGPDKDCYLTLWLFSPDGALVTAHLQGRKPGRPSEIWFRDGRTLADRGRFVGTTDPKDVSWCLGHFSPDGRYYLILEAGKKFRKLHVWDVAAGKVVRTFDVGPNAWQMAPSPDGKTVAIGWAPERDAEQADARDPDPQDLPQPRVTLFDLAGARPPRTLIAPHGRVGTVAFSPDGKTLAFGSSGAVHVFDLTK</sequence>
<name>A0A225E0Y3_9BACT</name>
<dbReference type="SMART" id="SM00320">
    <property type="entry name" value="WD40"/>
    <property type="match status" value="2"/>
</dbReference>
<keyword evidence="4" id="KW-1185">Reference proteome</keyword>
<feature type="signal peptide" evidence="2">
    <location>
        <begin position="1"/>
        <end position="20"/>
    </location>
</feature>
<evidence type="ECO:0000313" key="3">
    <source>
        <dbReference type="EMBL" id="OWK45464.1"/>
    </source>
</evidence>
<keyword evidence="2" id="KW-0732">Signal</keyword>
<evidence type="ECO:0000256" key="2">
    <source>
        <dbReference type="SAM" id="SignalP"/>
    </source>
</evidence>
<dbReference type="PROSITE" id="PS51257">
    <property type="entry name" value="PROKAR_LIPOPROTEIN"/>
    <property type="match status" value="1"/>
</dbReference>
<reference evidence="4" key="1">
    <citation type="submission" date="2017-06" db="EMBL/GenBank/DDBJ databases">
        <title>Genome analysis of Fimbriiglobus ruber SP5, the first member of the order Planctomycetales with confirmed chitinolytic capability.</title>
        <authorList>
            <person name="Ravin N.V."/>
            <person name="Rakitin A.L."/>
            <person name="Ivanova A.A."/>
            <person name="Beletsky A.V."/>
            <person name="Kulichevskaya I.S."/>
            <person name="Mardanov A.V."/>
            <person name="Dedysh S.N."/>
        </authorList>
    </citation>
    <scope>NUCLEOTIDE SEQUENCE [LARGE SCALE GENOMIC DNA]</scope>
    <source>
        <strain evidence="4">SP5</strain>
    </source>
</reference>
<proteinExistence type="predicted"/>
<gene>
    <name evidence="3" type="ORF">FRUB_01795</name>
</gene>